<protein>
    <recommendedName>
        <fullName evidence="3">M23ase beta-sheet core domain-containing protein</fullName>
    </recommendedName>
</protein>
<dbReference type="Gene3D" id="6.10.250.3150">
    <property type="match status" value="1"/>
</dbReference>
<evidence type="ECO:0000313" key="5">
    <source>
        <dbReference type="Proteomes" id="UP000178348"/>
    </source>
</evidence>
<feature type="domain" description="M23ase beta-sheet core" evidence="3">
    <location>
        <begin position="309"/>
        <end position="405"/>
    </location>
</feature>
<keyword evidence="2" id="KW-0732">Signal</keyword>
<dbReference type="AlphaFoldDB" id="A0A1G2CJZ1"/>
<dbReference type="InterPro" id="IPR011055">
    <property type="entry name" value="Dup_hybrid_motif"/>
</dbReference>
<name>A0A1G2CJZ1_9BACT</name>
<dbReference type="Gene3D" id="2.70.70.10">
    <property type="entry name" value="Glucose Permease (Domain IIA)"/>
    <property type="match status" value="1"/>
</dbReference>
<keyword evidence="1" id="KW-0175">Coiled coil</keyword>
<evidence type="ECO:0000313" key="4">
    <source>
        <dbReference type="EMBL" id="OGZ00738.1"/>
    </source>
</evidence>
<evidence type="ECO:0000256" key="2">
    <source>
        <dbReference type="SAM" id="SignalP"/>
    </source>
</evidence>
<evidence type="ECO:0000259" key="3">
    <source>
        <dbReference type="Pfam" id="PF01551"/>
    </source>
</evidence>
<dbReference type="EMBL" id="MHLB01000057">
    <property type="protein sequence ID" value="OGZ00738.1"/>
    <property type="molecule type" value="Genomic_DNA"/>
</dbReference>
<dbReference type="Pfam" id="PF01551">
    <property type="entry name" value="Peptidase_M23"/>
    <property type="match status" value="1"/>
</dbReference>
<sequence length="431" mass="47750">MTMISKEKAGYAMLGAIFFLFLATVPFSASAQTATQPSATRDELETRIKAKADELEKLNRDLEAKQEALRTTTDARVSLQKELSTIQYNINQLELSIKADEVTAQKLGLEVDSLTYDIRDIRNSIDDKKEGIGRLMLQMHERDSENLLMIFLKNTSLSAGLVEAQSITAVKDQLRKDIESLSILDKQLNTKVGQVTNKKEEIEQRKKNSVVRKSIVEDQKETRTTVLAETKNKEAVYQKEVSELQKQQDAVSDEIAKIEEQLRAAFDVGLLPTKRPGVFLWPITLVTDGGKGRVTQHFGEISKLYRGKPHNGLDIGAPIGTPVFAADDGTIIAVDNNDRTATKKYQYGKYILIRHGTNLTTIYAHLSRQVVQKGAQVKRGDIIGYSGSTGYATGPHLHFGVYWAQSVLMKSVPPAAGLVPVGVVVNGEDYL</sequence>
<evidence type="ECO:0000256" key="1">
    <source>
        <dbReference type="SAM" id="Coils"/>
    </source>
</evidence>
<feature type="coiled-coil region" evidence="1">
    <location>
        <begin position="41"/>
        <end position="82"/>
    </location>
</feature>
<dbReference type="Proteomes" id="UP000178348">
    <property type="component" value="Unassembled WGS sequence"/>
</dbReference>
<dbReference type="CDD" id="cd12797">
    <property type="entry name" value="M23_peptidase"/>
    <property type="match status" value="1"/>
</dbReference>
<organism evidence="4 5">
    <name type="scientific">Candidatus Liptonbacteria bacterium RIFCSPLOWO2_01_FULL_53_13</name>
    <dbReference type="NCBI Taxonomy" id="1798651"/>
    <lineage>
        <taxon>Bacteria</taxon>
        <taxon>Candidatus Liptoniibacteriota</taxon>
    </lineage>
</organism>
<dbReference type="InterPro" id="IPR050570">
    <property type="entry name" value="Cell_wall_metabolism_enzyme"/>
</dbReference>
<accession>A0A1G2CJZ1</accession>
<dbReference type="InterPro" id="IPR016047">
    <property type="entry name" value="M23ase_b-sheet_dom"/>
</dbReference>
<feature type="coiled-coil region" evidence="1">
    <location>
        <begin position="227"/>
        <end position="261"/>
    </location>
</feature>
<dbReference type="GO" id="GO:0004222">
    <property type="term" value="F:metalloendopeptidase activity"/>
    <property type="evidence" value="ECO:0007669"/>
    <property type="project" value="TreeGrafter"/>
</dbReference>
<dbReference type="PANTHER" id="PTHR21666">
    <property type="entry name" value="PEPTIDASE-RELATED"/>
    <property type="match status" value="1"/>
</dbReference>
<feature type="signal peptide" evidence="2">
    <location>
        <begin position="1"/>
        <end position="31"/>
    </location>
</feature>
<comment type="caution">
    <text evidence="4">The sequence shown here is derived from an EMBL/GenBank/DDBJ whole genome shotgun (WGS) entry which is preliminary data.</text>
</comment>
<proteinExistence type="predicted"/>
<dbReference type="PANTHER" id="PTHR21666:SF270">
    <property type="entry name" value="MUREIN HYDROLASE ACTIVATOR ENVC"/>
    <property type="match status" value="1"/>
</dbReference>
<gene>
    <name evidence="4" type="ORF">A2946_03330</name>
</gene>
<feature type="chain" id="PRO_5009582345" description="M23ase beta-sheet core domain-containing protein" evidence="2">
    <location>
        <begin position="32"/>
        <end position="431"/>
    </location>
</feature>
<reference evidence="4 5" key="1">
    <citation type="journal article" date="2016" name="Nat. Commun.">
        <title>Thousands of microbial genomes shed light on interconnected biogeochemical processes in an aquifer system.</title>
        <authorList>
            <person name="Anantharaman K."/>
            <person name="Brown C.T."/>
            <person name="Hug L.A."/>
            <person name="Sharon I."/>
            <person name="Castelle C.J."/>
            <person name="Probst A.J."/>
            <person name="Thomas B.C."/>
            <person name="Singh A."/>
            <person name="Wilkins M.J."/>
            <person name="Karaoz U."/>
            <person name="Brodie E.L."/>
            <person name="Williams K.H."/>
            <person name="Hubbard S.S."/>
            <person name="Banfield J.F."/>
        </authorList>
    </citation>
    <scope>NUCLEOTIDE SEQUENCE [LARGE SCALE GENOMIC DNA]</scope>
</reference>
<dbReference type="SUPFAM" id="SSF51261">
    <property type="entry name" value="Duplicated hybrid motif"/>
    <property type="match status" value="1"/>
</dbReference>